<dbReference type="SUPFAM" id="SSF48371">
    <property type="entry name" value="ARM repeat"/>
    <property type="match status" value="1"/>
</dbReference>
<name>A0AAJ7C6I5_CEPCN</name>
<dbReference type="PANTHER" id="PTHR13366">
    <property type="entry name" value="MALARIA ANTIGEN-RELATED"/>
    <property type="match status" value="1"/>
</dbReference>
<feature type="domain" description="DUF4042" evidence="3">
    <location>
        <begin position="345"/>
        <end position="521"/>
    </location>
</feature>
<feature type="compositionally biased region" description="Basic residues" evidence="2">
    <location>
        <begin position="292"/>
        <end position="303"/>
    </location>
</feature>
<dbReference type="InterPro" id="IPR016024">
    <property type="entry name" value="ARM-type_fold"/>
</dbReference>
<dbReference type="PANTHER" id="PTHR13366:SF0">
    <property type="entry name" value="HEAT REPEAT-CONTAINING PROTEIN 6"/>
    <property type="match status" value="1"/>
</dbReference>
<evidence type="ECO:0000313" key="4">
    <source>
        <dbReference type="Proteomes" id="UP000694920"/>
    </source>
</evidence>
<evidence type="ECO:0000259" key="3">
    <source>
        <dbReference type="Pfam" id="PF13251"/>
    </source>
</evidence>
<dbReference type="InterPro" id="IPR011989">
    <property type="entry name" value="ARM-like"/>
</dbReference>
<protein>
    <recommendedName>
        <fullName evidence="1">HEAT repeat-containing protein 6</fullName>
    </recommendedName>
</protein>
<gene>
    <name evidence="5" type="primary">LOC107271501</name>
</gene>
<dbReference type="GeneID" id="107271501"/>
<evidence type="ECO:0000256" key="2">
    <source>
        <dbReference type="SAM" id="MobiDB-lite"/>
    </source>
</evidence>
<proteinExistence type="predicted"/>
<feature type="region of interest" description="Disordered" evidence="2">
    <location>
        <begin position="283"/>
        <end position="311"/>
    </location>
</feature>
<dbReference type="KEGG" id="ccin:107271501"/>
<accession>A0AAJ7C6I5</accession>
<dbReference type="InterPro" id="IPR052107">
    <property type="entry name" value="HEAT6"/>
</dbReference>
<dbReference type="Pfam" id="PF13251">
    <property type="entry name" value="DUF4042"/>
    <property type="match status" value="1"/>
</dbReference>
<organism evidence="4 5">
    <name type="scientific">Cephus cinctus</name>
    <name type="common">Wheat stem sawfly</name>
    <dbReference type="NCBI Taxonomy" id="211228"/>
    <lineage>
        <taxon>Eukaryota</taxon>
        <taxon>Metazoa</taxon>
        <taxon>Ecdysozoa</taxon>
        <taxon>Arthropoda</taxon>
        <taxon>Hexapoda</taxon>
        <taxon>Insecta</taxon>
        <taxon>Pterygota</taxon>
        <taxon>Neoptera</taxon>
        <taxon>Endopterygota</taxon>
        <taxon>Hymenoptera</taxon>
        <taxon>Cephoidea</taxon>
        <taxon>Cephidae</taxon>
        <taxon>Cephus</taxon>
    </lineage>
</organism>
<dbReference type="InterPro" id="IPR025283">
    <property type="entry name" value="DUF4042"/>
</dbReference>
<evidence type="ECO:0000256" key="1">
    <source>
        <dbReference type="ARBA" id="ARBA00015263"/>
    </source>
</evidence>
<keyword evidence="4" id="KW-1185">Reference proteome</keyword>
<sequence length="1056" mass="117307">MASLPNTSVNDAAAKFTMITKKLLNATDDRVCDKKTIQTYLSELNGIDYRTPIVSDSDAAMLLVNQLCTLIQPLETLLVKSNCQVLVNLVKGGVRLQGRTYSVCKRWLSEALEFSEQDAHKDILLALENLLSTGPFDTINQDLRNLLGDKGLLRKHLNFEGGKCCETNCLAIYCIEALLLNKETSSASIPHEFMLIIKDIALNVISTLSYENQDKQFYNRIVSSCLRILRVVISDSTVSNGPDVIGEVLGVIQSFLFHGIKGYLPMQPRILRPAAMNLPEPVHAIPRERNFGTHKTKSRRPQSKKSNNNIEKSNSAFADCKAMRQSSDSDTSDTETFNAAQVEAKVRAETVHLLYTIVQNTPSREMFGYWSQIVANGSRNDARVLSKCILREPVSKIRQKALSTIIELLLGARLFLVHAEDVEHSSFITFFGTVGAMIRDLHFAISLLLSTEKNVAVLTQALKCAAALAQCTPYARLKTGLATKLTRNCRPQILHKDPTVRVQALSVFEALSSSDPITPEILSILAKQTRTGTDSEFPCTNISATSDIDTEEEVEFEVINYEDSEAEYNCSDVNLQDRKISSLLNICLKNVSNETANIPVRLQSLKLIGVLAFNVRNIVFSHLGVVATALVRSTRDADTQISLQACKVIETIAGCLGNSQIDNDTNLVPFWNIVFEPVISLIQHEQTSLREVACDCLGNIGSKMFAELSRQQSILVITILFGTVRDEESAVRAAALRALGMLVTLPTLEDDTGFLMDLADIVCTGLDDKNLGVRVKAAWTLANLCDCLVRQEDNKEVEQIPAETVLPKLYQASVKAAKDSDKVKCNAVRALGCILHLCPDSQILQDTTSGLDALISCATLGNDMKVRWNACRALGFVLSENPDRILPQSWRDQVFPALCNLICHSPNFKVRTNAAWALSVCDTYEKHTFTVWKSIILAFENSQHVPRYVEYPHQDALVQQLCLTFAHLILRTDMSEISNIWTEVGDHIEDIAIYMKPFQERILPEKSGDLMKAKMQLRKYAQSALNSVERQTASSLAELFERSDQYDNLSATSHLC</sequence>
<reference evidence="5" key="1">
    <citation type="submission" date="2025-08" db="UniProtKB">
        <authorList>
            <consortium name="RefSeq"/>
        </authorList>
    </citation>
    <scope>IDENTIFICATION</scope>
</reference>
<dbReference type="Proteomes" id="UP000694920">
    <property type="component" value="Unplaced"/>
</dbReference>
<dbReference type="AlphaFoldDB" id="A0AAJ7C6I5"/>
<dbReference type="Gene3D" id="1.25.10.10">
    <property type="entry name" value="Leucine-rich Repeat Variant"/>
    <property type="match status" value="2"/>
</dbReference>
<dbReference type="RefSeq" id="XP_015603051.1">
    <property type="nucleotide sequence ID" value="XM_015747565.2"/>
</dbReference>
<dbReference type="Pfam" id="PF13513">
    <property type="entry name" value="HEAT_EZ"/>
    <property type="match status" value="1"/>
</dbReference>
<evidence type="ECO:0000313" key="5">
    <source>
        <dbReference type="RefSeq" id="XP_015603051.1"/>
    </source>
</evidence>